<comment type="caution">
    <text evidence="2">The sequence shown here is derived from an EMBL/GenBank/DDBJ whole genome shotgun (WGS) entry which is preliminary data.</text>
</comment>
<evidence type="ECO:0000256" key="1">
    <source>
        <dbReference type="SAM" id="MobiDB-lite"/>
    </source>
</evidence>
<feature type="region of interest" description="Disordered" evidence="1">
    <location>
        <begin position="87"/>
        <end position="138"/>
    </location>
</feature>
<accession>A0ABS1PKA6</accession>
<keyword evidence="3" id="KW-1185">Reference proteome</keyword>
<gene>
    <name evidence="2" type="ORF">JK364_08850</name>
</gene>
<proteinExistence type="predicted"/>
<dbReference type="EMBL" id="JAERRG010000002">
    <property type="protein sequence ID" value="MBL1112509.1"/>
    <property type="molecule type" value="Genomic_DNA"/>
</dbReference>
<evidence type="ECO:0000313" key="3">
    <source>
        <dbReference type="Proteomes" id="UP000621510"/>
    </source>
</evidence>
<name>A0ABS1PKA6_9ACTN</name>
<evidence type="ECO:0000313" key="2">
    <source>
        <dbReference type="EMBL" id="MBL1112509.1"/>
    </source>
</evidence>
<sequence length="138" mass="14184">MPGFTGGAGTEEFIDALKGAVVPRDRKAKARDLLPPVLLLASGEGAPGRAHGTGRCSPARAAVVVKDPRDLYSDEIGTLFAERFGGRSPWSTPRAAGAAVSPRGSRRRTVSTTASGSRAPAAIRTSGGAARCPGTSRW</sequence>
<reference evidence="2 3" key="1">
    <citation type="submission" date="2021-01" db="EMBL/GenBank/DDBJ databases">
        <title>WGS of actinomycetes isolated from Thailand.</title>
        <authorList>
            <person name="Thawai C."/>
        </authorList>
    </citation>
    <scope>NUCLEOTIDE SEQUENCE [LARGE SCALE GENOMIC DNA]</scope>
    <source>
        <strain evidence="2 3">CA3R110</strain>
    </source>
</reference>
<dbReference type="Proteomes" id="UP000621510">
    <property type="component" value="Unassembled WGS sequence"/>
</dbReference>
<organism evidence="2 3">
    <name type="scientific">Streptomyces endocoffeicus</name>
    <dbReference type="NCBI Taxonomy" id="2898945"/>
    <lineage>
        <taxon>Bacteria</taxon>
        <taxon>Bacillati</taxon>
        <taxon>Actinomycetota</taxon>
        <taxon>Actinomycetes</taxon>
        <taxon>Kitasatosporales</taxon>
        <taxon>Streptomycetaceae</taxon>
        <taxon>Streptomyces</taxon>
    </lineage>
</organism>
<dbReference type="RefSeq" id="WP_201849305.1">
    <property type="nucleotide sequence ID" value="NZ_JAERRG010000002.1"/>
</dbReference>
<protein>
    <submittedName>
        <fullName evidence="2">Uncharacterized protein</fullName>
    </submittedName>
</protein>